<accession>A0A0F5ITX5</accession>
<dbReference type="PATRIC" id="fig|927665.4.peg.4312"/>
<dbReference type="RefSeq" id="WP_046147320.1">
    <property type="nucleotide sequence ID" value="NZ_KQ033913.1"/>
</dbReference>
<dbReference type="EMBL" id="AQHV01000021">
    <property type="protein sequence ID" value="KKB48968.1"/>
    <property type="molecule type" value="Genomic_DNA"/>
</dbReference>
<dbReference type="Gene3D" id="3.20.20.140">
    <property type="entry name" value="Metal-dependent hydrolases"/>
    <property type="match status" value="1"/>
</dbReference>
<feature type="domain" description="Amidohydrolase-related" evidence="2">
    <location>
        <begin position="174"/>
        <end position="455"/>
    </location>
</feature>
<dbReference type="InterPro" id="IPR032466">
    <property type="entry name" value="Metal_Hydrolase"/>
</dbReference>
<dbReference type="Proteomes" id="UP000033047">
    <property type="component" value="Unassembled WGS sequence"/>
</dbReference>
<dbReference type="InterPro" id="IPR006680">
    <property type="entry name" value="Amidohydro-rel"/>
</dbReference>
<organism evidence="3 4">
    <name type="scientific">Parabacteroides goldsteinii DSM 19448 = WAL 12034</name>
    <dbReference type="NCBI Taxonomy" id="927665"/>
    <lineage>
        <taxon>Bacteria</taxon>
        <taxon>Pseudomonadati</taxon>
        <taxon>Bacteroidota</taxon>
        <taxon>Bacteroidia</taxon>
        <taxon>Bacteroidales</taxon>
        <taxon>Tannerellaceae</taxon>
        <taxon>Parabacteroides</taxon>
    </lineage>
</organism>
<comment type="caution">
    <text evidence="3">The sequence shown here is derived from an EMBL/GenBank/DDBJ whole genome shotgun (WGS) entry which is preliminary data.</text>
</comment>
<dbReference type="InterPro" id="IPR011059">
    <property type="entry name" value="Metal-dep_hydrolase_composite"/>
</dbReference>
<dbReference type="SUPFAM" id="SSF51556">
    <property type="entry name" value="Metallo-dependent hydrolases"/>
    <property type="match status" value="1"/>
</dbReference>
<dbReference type="InterPro" id="IPR006311">
    <property type="entry name" value="TAT_signal"/>
</dbReference>
<dbReference type="InterPro" id="IPR019546">
    <property type="entry name" value="TAT_signal_bac_arc"/>
</dbReference>
<feature type="chain" id="PRO_5002488483" evidence="1">
    <location>
        <begin position="20"/>
        <end position="481"/>
    </location>
</feature>
<dbReference type="Pfam" id="PF01979">
    <property type="entry name" value="Amidohydro_1"/>
    <property type="match status" value="1"/>
</dbReference>
<evidence type="ECO:0000313" key="3">
    <source>
        <dbReference type="EMBL" id="KKB48968.1"/>
    </source>
</evidence>
<name>A0A0F5ITX5_9BACT</name>
<dbReference type="PROSITE" id="PS51318">
    <property type="entry name" value="TAT"/>
    <property type="match status" value="1"/>
</dbReference>
<dbReference type="HOGENOM" id="CLU_016107_3_0_10"/>
<proteinExistence type="predicted"/>
<feature type="signal peptide" evidence="1">
    <location>
        <begin position="1"/>
        <end position="19"/>
    </location>
</feature>
<dbReference type="NCBIfam" id="TIGR01409">
    <property type="entry name" value="TAT_signal_seq"/>
    <property type="match status" value="1"/>
</dbReference>
<sequence>MKPIYSRRNFLKACGLATAALCSDALRSATIKVASPEVEYVLRGGQTYIDGRWCSCDIGITPRGRLVVSKSPIPCHYVINVSGRVVSPGFIDILADNSANPERTFLTFEKYKLGDGVATALQMHGGATHAGDYYRHFSREKHYVNWGVSTKVMNLRYKYPVLASRLKAIESSLEEGALGISHSPEYHPDTTREELLAYAHLARKYERPLFLHTRYSCRDKELLGVDEAIRLSHLTGCRVHIDHLNSTGGTFHMPEALKRIREARTSGLEITTCVYPSSYWATYLHSSRFTEGWQERYQITYSDLEIVGTGERLTEESFNRYRSQAGVLVAVRPGVQPMETTVRLALREDFCVIGSDGGIEKERCANNHPRGANCFASAIRYALDERIPLEKILNKMTTRSARIIGFPMRGRGELRNGYIADLTVFNPETIRGRATNANPCQFSEGIELVIVNGKIAFDRHRPTGEMNGTDIKYESITQLYY</sequence>
<protein>
    <submittedName>
        <fullName evidence="3">Tat (Twin-arginine translocation) pathway signal sequence</fullName>
    </submittedName>
</protein>
<dbReference type="GO" id="GO:0016810">
    <property type="term" value="F:hydrolase activity, acting on carbon-nitrogen (but not peptide) bonds"/>
    <property type="evidence" value="ECO:0007669"/>
    <property type="project" value="InterPro"/>
</dbReference>
<dbReference type="SUPFAM" id="SSF51338">
    <property type="entry name" value="Composite domain of metallo-dependent hydrolases"/>
    <property type="match status" value="1"/>
</dbReference>
<evidence type="ECO:0000313" key="4">
    <source>
        <dbReference type="Proteomes" id="UP000033047"/>
    </source>
</evidence>
<gene>
    <name evidence="3" type="ORF">HMPREF1535_04197</name>
</gene>
<evidence type="ECO:0000256" key="1">
    <source>
        <dbReference type="SAM" id="SignalP"/>
    </source>
</evidence>
<keyword evidence="1" id="KW-0732">Signal</keyword>
<dbReference type="AlphaFoldDB" id="A0A0F5ITX5"/>
<evidence type="ECO:0000259" key="2">
    <source>
        <dbReference type="Pfam" id="PF01979"/>
    </source>
</evidence>
<reference evidence="3 4" key="1">
    <citation type="submission" date="2013-04" db="EMBL/GenBank/DDBJ databases">
        <title>The Genome Sequence of Parabacteroides goldsteinii DSM 19448.</title>
        <authorList>
            <consortium name="The Broad Institute Genomics Platform"/>
            <person name="Earl A."/>
            <person name="Ward D."/>
            <person name="Feldgarden M."/>
            <person name="Gevers D."/>
            <person name="Martens E."/>
            <person name="Sakamoto M."/>
            <person name="Benno Y."/>
            <person name="Song Y."/>
            <person name="Liu C."/>
            <person name="Lee J."/>
            <person name="Bolanos M."/>
            <person name="Vaisanen M.L."/>
            <person name="Finegold S.M."/>
            <person name="Walker B."/>
            <person name="Young S."/>
            <person name="Zeng Q."/>
            <person name="Gargeya S."/>
            <person name="Fitzgerald M."/>
            <person name="Haas B."/>
            <person name="Abouelleil A."/>
            <person name="Allen A.W."/>
            <person name="Alvarado L."/>
            <person name="Arachchi H.M."/>
            <person name="Berlin A.M."/>
            <person name="Chapman S.B."/>
            <person name="Gainer-Dewar J."/>
            <person name="Goldberg J."/>
            <person name="Griggs A."/>
            <person name="Gujja S."/>
            <person name="Hansen M."/>
            <person name="Howarth C."/>
            <person name="Imamovic A."/>
            <person name="Ireland A."/>
            <person name="Larimer J."/>
            <person name="McCowan C."/>
            <person name="Murphy C."/>
            <person name="Pearson M."/>
            <person name="Poon T.W."/>
            <person name="Priest M."/>
            <person name="Roberts A."/>
            <person name="Saif S."/>
            <person name="Shea T."/>
            <person name="Sisk P."/>
            <person name="Sykes S."/>
            <person name="Wortman J."/>
            <person name="Nusbaum C."/>
            <person name="Birren B."/>
        </authorList>
    </citation>
    <scope>NUCLEOTIDE SEQUENCE [LARGE SCALE GENOMIC DNA]</scope>
    <source>
        <strain evidence="3 4">DSM 19448</strain>
    </source>
</reference>
<dbReference type="STRING" id="927665.HMPREF1535_04197"/>